<feature type="compositionally biased region" description="Low complexity" evidence="8">
    <location>
        <begin position="288"/>
        <end position="297"/>
    </location>
</feature>
<keyword evidence="11" id="KW-1185">Reference proteome</keyword>
<dbReference type="AlphaFoldDB" id="A0A423T691"/>
<proteinExistence type="predicted"/>
<dbReference type="Proteomes" id="UP000283509">
    <property type="component" value="Unassembled WGS sequence"/>
</dbReference>
<feature type="domain" description="Guanylate cyclase" evidence="9">
    <location>
        <begin position="1"/>
        <end position="18"/>
    </location>
</feature>
<dbReference type="OrthoDB" id="1890790at2759"/>
<dbReference type="PROSITE" id="PS50125">
    <property type="entry name" value="GUANYLATE_CYCLASE_2"/>
    <property type="match status" value="1"/>
</dbReference>
<dbReference type="GO" id="GO:0007168">
    <property type="term" value="P:receptor guanylyl cyclase signaling pathway"/>
    <property type="evidence" value="ECO:0007669"/>
    <property type="project" value="TreeGrafter"/>
</dbReference>
<dbReference type="GO" id="GO:0005886">
    <property type="term" value="C:plasma membrane"/>
    <property type="evidence" value="ECO:0007669"/>
    <property type="project" value="TreeGrafter"/>
</dbReference>
<dbReference type="GO" id="GO:0000166">
    <property type="term" value="F:nucleotide binding"/>
    <property type="evidence" value="ECO:0007669"/>
    <property type="project" value="UniProtKB-KW"/>
</dbReference>
<dbReference type="PANTHER" id="PTHR11920:SF335">
    <property type="entry name" value="GUANYLATE CYCLASE"/>
    <property type="match status" value="1"/>
</dbReference>
<feature type="compositionally biased region" description="Basic and acidic residues" evidence="8">
    <location>
        <begin position="139"/>
        <end position="159"/>
    </location>
</feature>
<reference evidence="10 11" key="1">
    <citation type="submission" date="2018-04" db="EMBL/GenBank/DDBJ databases">
        <authorList>
            <person name="Zhang X."/>
            <person name="Yuan J."/>
            <person name="Li F."/>
            <person name="Xiang J."/>
        </authorList>
    </citation>
    <scope>NUCLEOTIDE SEQUENCE [LARGE SCALE GENOMIC DNA]</scope>
    <source>
        <tissue evidence="10">Muscle</tissue>
    </source>
</reference>
<evidence type="ECO:0000256" key="7">
    <source>
        <dbReference type="ARBA" id="ARBA00023239"/>
    </source>
</evidence>
<evidence type="ECO:0000256" key="8">
    <source>
        <dbReference type="SAM" id="MobiDB-lite"/>
    </source>
</evidence>
<dbReference type="STRING" id="6689.A0A423T691"/>
<evidence type="ECO:0000313" key="10">
    <source>
        <dbReference type="EMBL" id="ROT72017.1"/>
    </source>
</evidence>
<feature type="compositionally biased region" description="Pro residues" evidence="8">
    <location>
        <begin position="229"/>
        <end position="239"/>
    </location>
</feature>
<evidence type="ECO:0000256" key="2">
    <source>
        <dbReference type="ARBA" id="ARBA00022692"/>
    </source>
</evidence>
<evidence type="ECO:0000256" key="6">
    <source>
        <dbReference type="ARBA" id="ARBA00023180"/>
    </source>
</evidence>
<feature type="compositionally biased region" description="Low complexity" evidence="8">
    <location>
        <begin position="269"/>
        <end position="281"/>
    </location>
</feature>
<comment type="caution">
    <text evidence="10">The sequence shown here is derived from an EMBL/GenBank/DDBJ whole genome shotgun (WGS) entry which is preliminary data.</text>
</comment>
<dbReference type="GO" id="GO:0004016">
    <property type="term" value="F:adenylate cyclase activity"/>
    <property type="evidence" value="ECO:0007669"/>
    <property type="project" value="TreeGrafter"/>
</dbReference>
<dbReference type="GO" id="GO:0035556">
    <property type="term" value="P:intracellular signal transduction"/>
    <property type="evidence" value="ECO:0007669"/>
    <property type="project" value="InterPro"/>
</dbReference>
<feature type="region of interest" description="Disordered" evidence="8">
    <location>
        <begin position="139"/>
        <end position="242"/>
    </location>
</feature>
<dbReference type="CDD" id="cd07302">
    <property type="entry name" value="CHD"/>
    <property type="match status" value="1"/>
</dbReference>
<dbReference type="EMBL" id="QCYY01002217">
    <property type="protein sequence ID" value="ROT72017.1"/>
    <property type="molecule type" value="Genomic_DNA"/>
</dbReference>
<dbReference type="InterPro" id="IPR029787">
    <property type="entry name" value="Nucleotide_cyclase"/>
</dbReference>
<keyword evidence="5" id="KW-0472">Membrane</keyword>
<dbReference type="Pfam" id="PF00211">
    <property type="entry name" value="Guanylate_cyc"/>
    <property type="match status" value="1"/>
</dbReference>
<name>A0A423T691_PENVA</name>
<keyword evidence="3" id="KW-0547">Nucleotide-binding</keyword>
<dbReference type="GO" id="GO:0004383">
    <property type="term" value="F:guanylate cyclase activity"/>
    <property type="evidence" value="ECO:0007669"/>
    <property type="project" value="TreeGrafter"/>
</dbReference>
<keyword evidence="4" id="KW-1133">Transmembrane helix</keyword>
<reference evidence="10 11" key="2">
    <citation type="submission" date="2019-01" db="EMBL/GenBank/DDBJ databases">
        <title>The decoding of complex shrimp genome reveals the adaptation for benthos swimmer, frequently molting mechanism and breeding impact on genome.</title>
        <authorList>
            <person name="Sun Y."/>
            <person name="Gao Y."/>
            <person name="Yu Y."/>
        </authorList>
    </citation>
    <scope>NUCLEOTIDE SEQUENCE [LARGE SCALE GENOMIC DNA]</scope>
    <source>
        <tissue evidence="10">Muscle</tissue>
    </source>
</reference>
<feature type="region of interest" description="Disordered" evidence="8">
    <location>
        <begin position="254"/>
        <end position="331"/>
    </location>
</feature>
<feature type="compositionally biased region" description="Low complexity" evidence="8">
    <location>
        <begin position="308"/>
        <end position="320"/>
    </location>
</feature>
<keyword evidence="2" id="KW-0812">Transmembrane</keyword>
<dbReference type="SUPFAM" id="SSF55073">
    <property type="entry name" value="Nucleotide cyclase"/>
    <property type="match status" value="1"/>
</dbReference>
<accession>A0A423T691</accession>
<comment type="subcellular location">
    <subcellularLocation>
        <location evidence="1">Membrane</location>
    </subcellularLocation>
</comment>
<evidence type="ECO:0000256" key="5">
    <source>
        <dbReference type="ARBA" id="ARBA00023136"/>
    </source>
</evidence>
<dbReference type="InterPro" id="IPR001054">
    <property type="entry name" value="A/G_cyclase"/>
</dbReference>
<evidence type="ECO:0000256" key="3">
    <source>
        <dbReference type="ARBA" id="ARBA00022741"/>
    </source>
</evidence>
<keyword evidence="6" id="KW-0325">Glycoprotein</keyword>
<sequence length="374" mass="39667">MPRYCLFGDTVNTASRMESSGQALRIHCSCSCRDLLVKLGGYNLEERGQVKVKGKGEMTTYWLVGEDPDRKRRREQSRRQRGFHNVGLAKNGCVGGLRGSLRGGGRTRSSAIPRTLSLESPKRLRFAMSEELTARVAVEEPRAHEMKRNSCPCIKEHRSAPRASSPRSPRGPPGDHSPLLGHPEAAMSPLSSPGVSADEEVLNASRRTSVSEVVSRPSSLVEASDEHAPPAPGEPPPPLALAALPLSAAISLEHRAPASPLRDAGTAVASPSTPGGSKPSSGAGGGPPDKASSSGSAVRWRPHSIVPLSLRSGGESEALLSGGGVEGRNPRLRYCSKQDAGSSECEESSPLLASVVNYRVINEVHKLPERETPV</sequence>
<protein>
    <submittedName>
        <fullName evidence="10">Putative guanylate cyclase 32E</fullName>
    </submittedName>
</protein>
<evidence type="ECO:0000313" key="11">
    <source>
        <dbReference type="Proteomes" id="UP000283509"/>
    </source>
</evidence>
<dbReference type="Gene3D" id="3.30.70.1230">
    <property type="entry name" value="Nucleotide cyclase"/>
    <property type="match status" value="1"/>
</dbReference>
<evidence type="ECO:0000256" key="4">
    <source>
        <dbReference type="ARBA" id="ARBA00022989"/>
    </source>
</evidence>
<organism evidence="10 11">
    <name type="scientific">Penaeus vannamei</name>
    <name type="common">Whiteleg shrimp</name>
    <name type="synonym">Litopenaeus vannamei</name>
    <dbReference type="NCBI Taxonomy" id="6689"/>
    <lineage>
        <taxon>Eukaryota</taxon>
        <taxon>Metazoa</taxon>
        <taxon>Ecdysozoa</taxon>
        <taxon>Arthropoda</taxon>
        <taxon>Crustacea</taxon>
        <taxon>Multicrustacea</taxon>
        <taxon>Malacostraca</taxon>
        <taxon>Eumalacostraca</taxon>
        <taxon>Eucarida</taxon>
        <taxon>Decapoda</taxon>
        <taxon>Dendrobranchiata</taxon>
        <taxon>Penaeoidea</taxon>
        <taxon>Penaeidae</taxon>
        <taxon>Penaeus</taxon>
    </lineage>
</organism>
<feature type="compositionally biased region" description="Low complexity" evidence="8">
    <location>
        <begin position="205"/>
        <end position="219"/>
    </location>
</feature>
<gene>
    <name evidence="10" type="ORF">C7M84_009637</name>
</gene>
<dbReference type="PANTHER" id="PTHR11920">
    <property type="entry name" value="GUANYLYL CYCLASE"/>
    <property type="match status" value="1"/>
</dbReference>
<evidence type="ECO:0000259" key="9">
    <source>
        <dbReference type="PROSITE" id="PS50125"/>
    </source>
</evidence>
<dbReference type="GO" id="GO:0001653">
    <property type="term" value="F:peptide receptor activity"/>
    <property type="evidence" value="ECO:0007669"/>
    <property type="project" value="TreeGrafter"/>
</dbReference>
<keyword evidence="7" id="KW-0456">Lyase</keyword>
<evidence type="ECO:0000256" key="1">
    <source>
        <dbReference type="ARBA" id="ARBA00004370"/>
    </source>
</evidence>
<dbReference type="InterPro" id="IPR050401">
    <property type="entry name" value="Cyclic_nucleotide_synthase"/>
</dbReference>